<evidence type="ECO:0000313" key="3">
    <source>
        <dbReference type="Proteomes" id="UP000307999"/>
    </source>
</evidence>
<reference evidence="2 3" key="1">
    <citation type="submission" date="2019-04" db="EMBL/GenBank/DDBJ databases">
        <title>Thalassotalea guangxiensis sp. nov., isolated from sediment of the coastal wetland.</title>
        <authorList>
            <person name="Zheng S."/>
            <person name="Zhang D."/>
        </authorList>
    </citation>
    <scope>NUCLEOTIDE SEQUENCE [LARGE SCALE GENOMIC DNA]</scope>
    <source>
        <strain evidence="2 3">ZS-4</strain>
    </source>
</reference>
<feature type="transmembrane region" description="Helical" evidence="1">
    <location>
        <begin position="20"/>
        <end position="40"/>
    </location>
</feature>
<dbReference type="RefSeq" id="WP_136734756.1">
    <property type="nucleotide sequence ID" value="NZ_SWDB01000007.1"/>
</dbReference>
<dbReference type="AlphaFoldDB" id="A0A4U1B853"/>
<dbReference type="Gene3D" id="1.20.120.160">
    <property type="entry name" value="HPT domain"/>
    <property type="match status" value="1"/>
</dbReference>
<dbReference type="SUPFAM" id="SSF47226">
    <property type="entry name" value="Histidine-containing phosphotransfer domain, HPT domain"/>
    <property type="match status" value="1"/>
</dbReference>
<dbReference type="Proteomes" id="UP000307999">
    <property type="component" value="Unassembled WGS sequence"/>
</dbReference>
<keyword evidence="1" id="KW-1133">Transmembrane helix</keyword>
<keyword evidence="3" id="KW-1185">Reference proteome</keyword>
<keyword evidence="1" id="KW-0812">Transmembrane</keyword>
<dbReference type="EMBL" id="SWDB01000007">
    <property type="protein sequence ID" value="TKB46689.1"/>
    <property type="molecule type" value="Genomic_DNA"/>
</dbReference>
<proteinExistence type="predicted"/>
<feature type="transmembrane region" description="Helical" evidence="1">
    <location>
        <begin position="346"/>
        <end position="368"/>
    </location>
</feature>
<keyword evidence="1" id="KW-0472">Membrane</keyword>
<dbReference type="PROSITE" id="PS51257">
    <property type="entry name" value="PROKAR_LIPOPROTEIN"/>
    <property type="match status" value="1"/>
</dbReference>
<accession>A0A4U1B853</accession>
<dbReference type="GO" id="GO:0000160">
    <property type="term" value="P:phosphorelay signal transduction system"/>
    <property type="evidence" value="ECO:0007669"/>
    <property type="project" value="InterPro"/>
</dbReference>
<comment type="caution">
    <text evidence="2">The sequence shown here is derived from an EMBL/GenBank/DDBJ whole genome shotgun (WGS) entry which is preliminary data.</text>
</comment>
<dbReference type="OrthoDB" id="6218504at2"/>
<protein>
    <submittedName>
        <fullName evidence="2">Uncharacterized protein</fullName>
    </submittedName>
</protein>
<name>A0A4U1B853_9GAMM</name>
<evidence type="ECO:0000313" key="2">
    <source>
        <dbReference type="EMBL" id="TKB46689.1"/>
    </source>
</evidence>
<evidence type="ECO:0000256" key="1">
    <source>
        <dbReference type="SAM" id="Phobius"/>
    </source>
</evidence>
<organism evidence="2 3">
    <name type="scientific">Thalassotalea mangrovi</name>
    <dbReference type="NCBI Taxonomy" id="2572245"/>
    <lineage>
        <taxon>Bacteria</taxon>
        <taxon>Pseudomonadati</taxon>
        <taxon>Pseudomonadota</taxon>
        <taxon>Gammaproteobacteria</taxon>
        <taxon>Alteromonadales</taxon>
        <taxon>Colwelliaceae</taxon>
        <taxon>Thalassotalea</taxon>
    </lineage>
</organism>
<sequence>MNQPLKSVTMPSGLFSKASIYLALLLACLGFFVATSSWLYHQLAQRADYLQQQQIPFIKNNALLLNKLTELEYYLSQQRLNIQQQQFDQPIEQLRESWLDIISLTQEHMQWLNDQVRLDQAGEVQEQAQQFVDEYRQFTELVDDLLLLRQARNGQYRANMQSLEQLIARVVALRNQKQLVLDKQSTAFVSVQNRVNTQLINEQVIAVNEVEYYQYLYQELLLLNQQMTLLTSSLEQSNFNDVAANVAIHARRITEHLPDAPDDKNFAVIREDTETLINQFIGSGQLFAKWRDEAQVSKLVVKRLSLYQGFLKQTGELVSSSQFFHLPEFVLTIPVIGISVSESMMLPVGFLAMVILMTFSALIAWRMLVLVSRSFYKGAEHGYELAKQGITTSVTSDVGLDTKRVAELMNTEAKPEIIANELALIEAQALEDANALQGQPGPDSIAESSPVCNADLTQARTTGQLADQVIMDMEKFNHYHATSQMALTMLDDYMQRNQQNLQRLHAAFGSENLALVAKINEAILQTAKILFAPRLIRVCQIMRQYCHEQEFDDAKSLLPAVEQAMGEIKEHAQQCC</sequence>
<gene>
    <name evidence="2" type="ORF">E8M12_03805</name>
</gene>
<dbReference type="InterPro" id="IPR036641">
    <property type="entry name" value="HPT_dom_sf"/>
</dbReference>